<evidence type="ECO:0000313" key="3">
    <source>
        <dbReference type="EMBL" id="UNB99368.1"/>
    </source>
</evidence>
<proteinExistence type="predicted"/>
<evidence type="ECO:0000313" key="4">
    <source>
        <dbReference type="Proteomes" id="UP000466683"/>
    </source>
</evidence>
<gene>
    <name evidence="3" type="ORF">H5U98_28550</name>
    <name evidence="2" type="ORF">MBOE_06520</name>
</gene>
<organism evidence="3 5">
    <name type="scientific">Mycolicibacterium boenickei</name>
    <dbReference type="NCBI Taxonomy" id="146017"/>
    <lineage>
        <taxon>Bacteria</taxon>
        <taxon>Bacillati</taxon>
        <taxon>Actinomycetota</taxon>
        <taxon>Actinomycetes</taxon>
        <taxon>Mycobacteriales</taxon>
        <taxon>Mycobacteriaceae</taxon>
        <taxon>Mycolicibacterium</taxon>
    </lineage>
</organism>
<reference evidence="2 4" key="1">
    <citation type="journal article" date="2019" name="Emerg. Microbes Infect.">
        <title>Comprehensive subspecies identification of 175 nontuberculous mycobacteria species based on 7547 genomic profiles.</title>
        <authorList>
            <person name="Matsumoto Y."/>
            <person name="Kinjo T."/>
            <person name="Motooka D."/>
            <person name="Nabeya D."/>
            <person name="Jung N."/>
            <person name="Uechi K."/>
            <person name="Horii T."/>
            <person name="Iida T."/>
            <person name="Fujita J."/>
            <person name="Nakamura S."/>
        </authorList>
    </citation>
    <scope>NUCLEOTIDE SEQUENCE [LARGE SCALE GENOMIC DNA]</scope>
    <source>
        <strain evidence="2 4">JCM 15653</strain>
    </source>
</reference>
<name>A0AAX2ZW30_9MYCO</name>
<evidence type="ECO:0000259" key="1">
    <source>
        <dbReference type="Pfam" id="PF12728"/>
    </source>
</evidence>
<sequence length="65" mass="7311">MELLGTRAASSLLGIPEATLRYWRHTDEGPPSFKLGGRVVYRRNELERWVEEQEAATVRGGRAAV</sequence>
<evidence type="ECO:0000313" key="2">
    <source>
        <dbReference type="EMBL" id="BBX89003.1"/>
    </source>
</evidence>
<dbReference type="RefSeq" id="WP_077738659.1">
    <property type="nucleotide sequence ID" value="NZ_AP022579.1"/>
</dbReference>
<keyword evidence="4" id="KW-1185">Reference proteome</keyword>
<dbReference type="SUPFAM" id="SSF46955">
    <property type="entry name" value="Putative DNA-binding domain"/>
    <property type="match status" value="1"/>
</dbReference>
<reference evidence="3 5" key="3">
    <citation type="journal article" date="2022" name="BMC Genomics">
        <title>Comparative genome analysis of mycobacteria focusing on tRNA and non-coding RNA.</title>
        <authorList>
            <person name="Behra P.R.K."/>
            <person name="Pettersson B.M.F."/>
            <person name="Ramesh M."/>
            <person name="Das S."/>
            <person name="Dasgupta S."/>
            <person name="Kirsebom L.A."/>
        </authorList>
    </citation>
    <scope>NUCLEOTIDE SEQUENCE [LARGE SCALE GENOMIC DNA]</scope>
    <source>
        <strain evidence="3 5">DSM 44677</strain>
    </source>
</reference>
<accession>A0AAX2ZW30</accession>
<dbReference type="InterPro" id="IPR009061">
    <property type="entry name" value="DNA-bd_dom_put_sf"/>
</dbReference>
<dbReference type="AlphaFoldDB" id="A0AAX2ZW30"/>
<dbReference type="Proteomes" id="UP000466683">
    <property type="component" value="Chromosome"/>
</dbReference>
<dbReference type="EMBL" id="CP060016">
    <property type="protein sequence ID" value="UNB99368.1"/>
    <property type="molecule type" value="Genomic_DNA"/>
</dbReference>
<feature type="domain" description="Helix-turn-helix" evidence="1">
    <location>
        <begin position="3"/>
        <end position="53"/>
    </location>
</feature>
<dbReference type="Pfam" id="PF12728">
    <property type="entry name" value="HTH_17"/>
    <property type="match status" value="1"/>
</dbReference>
<protein>
    <submittedName>
        <fullName evidence="3">Helix-turn-helix domain-containing protein</fullName>
    </submittedName>
</protein>
<evidence type="ECO:0000313" key="5">
    <source>
        <dbReference type="Proteomes" id="UP001162885"/>
    </source>
</evidence>
<dbReference type="InterPro" id="IPR041657">
    <property type="entry name" value="HTH_17"/>
</dbReference>
<dbReference type="Proteomes" id="UP001162885">
    <property type="component" value="Chromosome"/>
</dbReference>
<reference evidence="2" key="2">
    <citation type="submission" date="2020-02" db="EMBL/GenBank/DDBJ databases">
        <authorList>
            <person name="Matsumoto Y."/>
            <person name="Motooka D."/>
            <person name="Nakamura S."/>
        </authorList>
    </citation>
    <scope>NUCLEOTIDE SEQUENCE</scope>
    <source>
        <strain evidence="2">JCM 15653</strain>
    </source>
</reference>
<dbReference type="EMBL" id="AP022579">
    <property type="protein sequence ID" value="BBX89003.1"/>
    <property type="molecule type" value="Genomic_DNA"/>
</dbReference>